<dbReference type="PRINTS" id="PR00081">
    <property type="entry name" value="GDHRDH"/>
</dbReference>
<organism evidence="15 16">
    <name type="scientific">Dialister hominis</name>
    <dbReference type="NCBI Taxonomy" id="2582419"/>
    <lineage>
        <taxon>Bacteria</taxon>
        <taxon>Bacillati</taxon>
        <taxon>Bacillota</taxon>
        <taxon>Negativicutes</taxon>
        <taxon>Veillonellales</taxon>
        <taxon>Veillonellaceae</taxon>
        <taxon>Dialister</taxon>
    </lineage>
</organism>
<feature type="binding site" evidence="12">
    <location>
        <begin position="13"/>
        <end position="16"/>
    </location>
    <ligand>
        <name>NADP(+)</name>
        <dbReference type="ChEBI" id="CHEBI:58349"/>
    </ligand>
</feature>
<evidence type="ECO:0000256" key="8">
    <source>
        <dbReference type="ARBA" id="ARBA00023098"/>
    </source>
</evidence>
<evidence type="ECO:0000313" key="16">
    <source>
        <dbReference type="Proteomes" id="UP000320585"/>
    </source>
</evidence>
<feature type="binding site" evidence="12">
    <location>
        <position position="189"/>
    </location>
    <ligand>
        <name>NADP(+)</name>
        <dbReference type="ChEBI" id="CHEBI:58349"/>
    </ligand>
</feature>
<dbReference type="AlphaFoldDB" id="A0A8D4UU00"/>
<keyword evidence="7 13" id="KW-0560">Oxidoreductase</keyword>
<comment type="function">
    <text evidence="1 13">Catalyzes the NADPH-dependent reduction of beta-ketoacyl-ACP substrates to beta-hydroxyacyl-ACP products, the first reductive step in the elongation cycle of fatty acid biosynthesis.</text>
</comment>
<dbReference type="PRINTS" id="PR00080">
    <property type="entry name" value="SDRFAMILY"/>
</dbReference>
<gene>
    <name evidence="15" type="ORF">Dia5BBH33_06990</name>
</gene>
<dbReference type="InterPro" id="IPR036291">
    <property type="entry name" value="NAD(P)-bd_dom_sf"/>
</dbReference>
<evidence type="ECO:0000256" key="4">
    <source>
        <dbReference type="ARBA" id="ARBA00022516"/>
    </source>
</evidence>
<keyword evidence="16" id="KW-1185">Reference proteome</keyword>
<dbReference type="EC" id="1.1.1.100" evidence="13"/>
<evidence type="ECO:0000256" key="6">
    <source>
        <dbReference type="ARBA" id="ARBA00022857"/>
    </source>
</evidence>
<dbReference type="CDD" id="cd05333">
    <property type="entry name" value="BKR_SDR_c"/>
    <property type="match status" value="1"/>
</dbReference>
<dbReference type="NCBIfam" id="NF009466">
    <property type="entry name" value="PRK12826.1-2"/>
    <property type="match status" value="1"/>
</dbReference>
<dbReference type="FunFam" id="3.40.50.720:FF:000037">
    <property type="entry name" value="3-oxoacyl-[acyl-carrier-protein] reductase FabG"/>
    <property type="match status" value="1"/>
</dbReference>
<feature type="binding site" evidence="12">
    <location>
        <position position="91"/>
    </location>
    <ligand>
        <name>NADP(+)</name>
        <dbReference type="ChEBI" id="CHEBI:58349"/>
    </ligand>
</feature>
<dbReference type="SMART" id="SM00822">
    <property type="entry name" value="PKS_KR"/>
    <property type="match status" value="1"/>
</dbReference>
<evidence type="ECO:0000313" key="15">
    <source>
        <dbReference type="EMBL" id="BBK24764.1"/>
    </source>
</evidence>
<feature type="domain" description="Ketoreductase" evidence="14">
    <location>
        <begin position="7"/>
        <end position="192"/>
    </location>
</feature>
<evidence type="ECO:0000256" key="5">
    <source>
        <dbReference type="ARBA" id="ARBA00022832"/>
    </source>
</evidence>
<comment type="catalytic activity">
    <reaction evidence="10 13">
        <text>a (3R)-hydroxyacyl-[ACP] + NADP(+) = a 3-oxoacyl-[ACP] + NADPH + H(+)</text>
        <dbReference type="Rhea" id="RHEA:17397"/>
        <dbReference type="Rhea" id="RHEA-COMP:9916"/>
        <dbReference type="Rhea" id="RHEA-COMP:9945"/>
        <dbReference type="ChEBI" id="CHEBI:15378"/>
        <dbReference type="ChEBI" id="CHEBI:57783"/>
        <dbReference type="ChEBI" id="CHEBI:58349"/>
        <dbReference type="ChEBI" id="CHEBI:78776"/>
        <dbReference type="ChEBI" id="CHEBI:78827"/>
        <dbReference type="EC" id="1.1.1.100"/>
    </reaction>
</comment>
<dbReference type="EMBL" id="AP019697">
    <property type="protein sequence ID" value="BBK24764.1"/>
    <property type="molecule type" value="Genomic_DNA"/>
</dbReference>
<evidence type="ECO:0000256" key="1">
    <source>
        <dbReference type="ARBA" id="ARBA00002607"/>
    </source>
</evidence>
<dbReference type="SUPFAM" id="SSF51735">
    <property type="entry name" value="NAD(P)-binding Rossmann-fold domains"/>
    <property type="match status" value="1"/>
</dbReference>
<name>A0A8D4UU00_9FIRM</name>
<keyword evidence="8 13" id="KW-0443">Lipid metabolism</keyword>
<dbReference type="UniPathway" id="UPA00094"/>
<evidence type="ECO:0000256" key="12">
    <source>
        <dbReference type="PIRSR" id="PIRSR611284-2"/>
    </source>
</evidence>
<dbReference type="GO" id="GO:0051287">
    <property type="term" value="F:NAD binding"/>
    <property type="evidence" value="ECO:0007669"/>
    <property type="project" value="UniProtKB-UniRule"/>
</dbReference>
<dbReference type="InterPro" id="IPR050259">
    <property type="entry name" value="SDR"/>
</dbReference>
<dbReference type="PANTHER" id="PTHR42879:SF2">
    <property type="entry name" value="3-OXOACYL-[ACYL-CARRIER-PROTEIN] REDUCTASE FABG"/>
    <property type="match status" value="1"/>
</dbReference>
<evidence type="ECO:0000256" key="3">
    <source>
        <dbReference type="ARBA" id="ARBA00006484"/>
    </source>
</evidence>
<evidence type="ECO:0000256" key="11">
    <source>
        <dbReference type="PIRSR" id="PIRSR611284-1"/>
    </source>
</evidence>
<dbReference type="GO" id="GO:0006633">
    <property type="term" value="P:fatty acid biosynthetic process"/>
    <property type="evidence" value="ECO:0007669"/>
    <property type="project" value="UniProtKB-UniPathway"/>
</dbReference>
<dbReference type="InterPro" id="IPR057326">
    <property type="entry name" value="KR_dom"/>
</dbReference>
<comment type="pathway">
    <text evidence="2 13">Lipid metabolism; fatty acid biosynthesis.</text>
</comment>
<evidence type="ECO:0000256" key="13">
    <source>
        <dbReference type="RuleBase" id="RU366074"/>
    </source>
</evidence>
<dbReference type="NCBIfam" id="TIGR01830">
    <property type="entry name" value="3oxo_ACP_reduc"/>
    <property type="match status" value="1"/>
</dbReference>
<comment type="similarity">
    <text evidence="3 13">Belongs to the short-chain dehydrogenases/reductases (SDR) family.</text>
</comment>
<dbReference type="NCBIfam" id="NF004198">
    <property type="entry name" value="PRK05653.1-3"/>
    <property type="match status" value="1"/>
</dbReference>
<evidence type="ECO:0000256" key="10">
    <source>
        <dbReference type="ARBA" id="ARBA00048508"/>
    </source>
</evidence>
<comment type="subunit">
    <text evidence="13">Homotetramer.</text>
</comment>
<feature type="binding site" evidence="12">
    <location>
        <begin position="156"/>
        <end position="160"/>
    </location>
    <ligand>
        <name>NADP(+)</name>
        <dbReference type="ChEBI" id="CHEBI:58349"/>
    </ligand>
</feature>
<dbReference type="Gene3D" id="3.40.50.720">
    <property type="entry name" value="NAD(P)-binding Rossmann-like Domain"/>
    <property type="match status" value="1"/>
</dbReference>
<dbReference type="PANTHER" id="PTHR42879">
    <property type="entry name" value="3-OXOACYL-(ACYL-CARRIER-PROTEIN) REDUCTASE"/>
    <property type="match status" value="1"/>
</dbReference>
<keyword evidence="5 13" id="KW-0276">Fatty acid metabolism</keyword>
<dbReference type="InterPro" id="IPR002347">
    <property type="entry name" value="SDR_fam"/>
</dbReference>
<dbReference type="KEGG" id="dho:Dia5BBH33_06990"/>
<dbReference type="Pfam" id="PF13561">
    <property type="entry name" value="adh_short_C2"/>
    <property type="match status" value="1"/>
</dbReference>
<keyword evidence="9 13" id="KW-0275">Fatty acid biosynthesis</keyword>
<dbReference type="Proteomes" id="UP000320585">
    <property type="component" value="Chromosome"/>
</dbReference>
<evidence type="ECO:0000259" key="14">
    <source>
        <dbReference type="SMART" id="SM00822"/>
    </source>
</evidence>
<dbReference type="InterPro" id="IPR011284">
    <property type="entry name" value="3oxo_ACP_reduc"/>
</dbReference>
<evidence type="ECO:0000256" key="9">
    <source>
        <dbReference type="ARBA" id="ARBA00023160"/>
    </source>
</evidence>
<accession>A0A8D4UU00</accession>
<keyword evidence="4 13" id="KW-0444">Lipid biosynthesis</keyword>
<feature type="active site" description="Proton acceptor" evidence="11">
    <location>
        <position position="156"/>
    </location>
</feature>
<dbReference type="NCBIfam" id="NF005559">
    <property type="entry name" value="PRK07231.1"/>
    <property type="match status" value="1"/>
</dbReference>
<evidence type="ECO:0000256" key="2">
    <source>
        <dbReference type="ARBA" id="ARBA00005194"/>
    </source>
</evidence>
<sequence length="248" mass="25967">MMENLGKTALVTGASRGIGRAIALMLASRGYAVALNYAGSREAAEAVKTEIENAGGKAFTIQGDVSVSEDVDRIFKTIKTEFGGLDVLVNNAGINRDALLIRMKEENWDAVIATDLKSVFLTTKAAAAMMMRKKNGAIVNISSVVGLTGNIGQANYAAAKAGIVGFTKACAKELAARNIRVNAVAPGFIGTDMTDKIPEDLKANMLLSIPLGRMGQAEDVAKAVCFLASDEASYITGQVLNVDGGMVM</sequence>
<proteinExistence type="inferred from homology"/>
<evidence type="ECO:0000256" key="7">
    <source>
        <dbReference type="ARBA" id="ARBA00023002"/>
    </source>
</evidence>
<dbReference type="OrthoDB" id="9803333at2"/>
<protein>
    <recommendedName>
        <fullName evidence="13">3-oxoacyl-[acyl-carrier-protein] reductase</fullName>
        <ecNumber evidence="13">1.1.1.100</ecNumber>
    </recommendedName>
</protein>
<dbReference type="GO" id="GO:0004316">
    <property type="term" value="F:3-oxoacyl-[acyl-carrier-protein] reductase (NADPH) activity"/>
    <property type="evidence" value="ECO:0007669"/>
    <property type="project" value="UniProtKB-UniRule"/>
</dbReference>
<reference evidence="16" key="1">
    <citation type="submission" date="2019-05" db="EMBL/GenBank/DDBJ databases">
        <title>Complete genome sequencing of Dialister sp. strain 5BBH33.</title>
        <authorList>
            <person name="Sakamoto M."/>
            <person name="Murakami T."/>
            <person name="Mori H."/>
        </authorList>
    </citation>
    <scope>NUCLEOTIDE SEQUENCE [LARGE SCALE GENOMIC DNA]</scope>
    <source>
        <strain evidence="16">5BBH33</strain>
    </source>
</reference>
<keyword evidence="6 12" id="KW-0521">NADP</keyword>